<evidence type="ECO:0000256" key="1">
    <source>
        <dbReference type="ARBA" id="ARBA00008565"/>
    </source>
</evidence>
<reference evidence="5 6" key="1">
    <citation type="submission" date="2019-12" db="EMBL/GenBank/DDBJ databases">
        <authorList>
            <person name="Alioto T."/>
            <person name="Alioto T."/>
            <person name="Gomez Garrido J."/>
        </authorList>
    </citation>
    <scope>NUCLEOTIDE SEQUENCE [LARGE SCALE GENOMIC DNA]</scope>
</reference>
<proteinExistence type="inferred from homology"/>
<feature type="transmembrane region" description="Helical" evidence="2">
    <location>
        <begin position="827"/>
        <end position="850"/>
    </location>
</feature>
<protein>
    <submittedName>
        <fullName evidence="5">Uncharacterized protein LOC111404604</fullName>
    </submittedName>
</protein>
<dbReference type="AlphaFoldDB" id="A0A8S0SUE8"/>
<keyword evidence="2" id="KW-1133">Transmembrane helix</keyword>
<dbReference type="Gramene" id="OE9A090692T6">
    <property type="protein sequence ID" value="OE9A090692C6"/>
    <property type="gene ID" value="OE9A090692"/>
</dbReference>
<comment type="similarity">
    <text evidence="1">Belongs to the Integrator subunit 7 family.</text>
</comment>
<keyword evidence="2" id="KW-0472">Membrane</keyword>
<dbReference type="GO" id="GO:0034472">
    <property type="term" value="P:snRNA 3'-end processing"/>
    <property type="evidence" value="ECO:0007669"/>
    <property type="project" value="TreeGrafter"/>
</dbReference>
<gene>
    <name evidence="5" type="ORF">OLEA9_A090692</name>
</gene>
<feature type="domain" description="Integrator complex subunit 7 N-terminal" evidence="4">
    <location>
        <begin position="66"/>
        <end position="472"/>
    </location>
</feature>
<dbReference type="EMBL" id="CACTIH010005524">
    <property type="protein sequence ID" value="CAA2996373.1"/>
    <property type="molecule type" value="Genomic_DNA"/>
</dbReference>
<accession>A0A8S0SUE8</accession>
<dbReference type="Gramene" id="OE9A090692T10">
    <property type="protein sequence ID" value="OE9A090692C10"/>
    <property type="gene ID" value="OE9A090692"/>
</dbReference>
<dbReference type="Gramene" id="OE9A090692T8">
    <property type="protein sequence ID" value="OE9A090692C8"/>
    <property type="gene ID" value="OE9A090692"/>
</dbReference>
<evidence type="ECO:0000313" key="6">
    <source>
        <dbReference type="Proteomes" id="UP000594638"/>
    </source>
</evidence>
<keyword evidence="6" id="KW-1185">Reference proteome</keyword>
<evidence type="ECO:0000313" key="5">
    <source>
        <dbReference type="EMBL" id="CAA2996373.1"/>
    </source>
</evidence>
<dbReference type="InterPro" id="IPR055195">
    <property type="entry name" value="INTS7_C_plant"/>
</dbReference>
<dbReference type="GO" id="GO:0032039">
    <property type="term" value="C:integrator complex"/>
    <property type="evidence" value="ECO:0007669"/>
    <property type="project" value="InterPro"/>
</dbReference>
<dbReference type="Pfam" id="PF22966">
    <property type="entry name" value="INTS7_C_plants"/>
    <property type="match status" value="1"/>
</dbReference>
<organism evidence="5 6">
    <name type="scientific">Olea europaea subsp. europaea</name>
    <dbReference type="NCBI Taxonomy" id="158383"/>
    <lineage>
        <taxon>Eukaryota</taxon>
        <taxon>Viridiplantae</taxon>
        <taxon>Streptophyta</taxon>
        <taxon>Embryophyta</taxon>
        <taxon>Tracheophyta</taxon>
        <taxon>Spermatophyta</taxon>
        <taxon>Magnoliopsida</taxon>
        <taxon>eudicotyledons</taxon>
        <taxon>Gunneridae</taxon>
        <taxon>Pentapetalae</taxon>
        <taxon>asterids</taxon>
        <taxon>lamiids</taxon>
        <taxon>Lamiales</taxon>
        <taxon>Oleaceae</taxon>
        <taxon>Oleeae</taxon>
        <taxon>Olea</taxon>
    </lineage>
</organism>
<feature type="domain" description="Integrator complex subunit 7-like C-terminal" evidence="3">
    <location>
        <begin position="990"/>
        <end position="1161"/>
    </location>
</feature>
<dbReference type="InterPro" id="IPR056516">
    <property type="entry name" value="INTS7_N"/>
</dbReference>
<dbReference type="SUPFAM" id="SSF48371">
    <property type="entry name" value="ARM repeat"/>
    <property type="match status" value="1"/>
</dbReference>
<comment type="caution">
    <text evidence="5">The sequence shown here is derived from an EMBL/GenBank/DDBJ whole genome shotgun (WGS) entry which is preliminary data.</text>
</comment>
<dbReference type="Gramene" id="OE9A090692T11">
    <property type="protein sequence ID" value="OE9A090692C11"/>
    <property type="gene ID" value="OE9A090692"/>
</dbReference>
<dbReference type="Pfam" id="PF24436">
    <property type="entry name" value="INTS7_N"/>
    <property type="match status" value="1"/>
</dbReference>
<evidence type="ECO:0000259" key="4">
    <source>
        <dbReference type="Pfam" id="PF24436"/>
    </source>
</evidence>
<dbReference type="Gramene" id="OE9A090692T5">
    <property type="protein sequence ID" value="OE9A090692C5"/>
    <property type="gene ID" value="OE9A090692"/>
</dbReference>
<evidence type="ECO:0000256" key="2">
    <source>
        <dbReference type="SAM" id="Phobius"/>
    </source>
</evidence>
<dbReference type="Gramene" id="OE9A090692T12">
    <property type="protein sequence ID" value="OE9A090692C12"/>
    <property type="gene ID" value="OE9A090692"/>
</dbReference>
<dbReference type="PANTHER" id="PTHR13322">
    <property type="entry name" value="C1ORF73 PROTEIN"/>
    <property type="match status" value="1"/>
</dbReference>
<name>A0A8S0SUE8_OLEEU</name>
<dbReference type="Proteomes" id="UP000594638">
    <property type="component" value="Unassembled WGS sequence"/>
</dbReference>
<dbReference type="InterPro" id="IPR016024">
    <property type="entry name" value="ARM-type_fold"/>
</dbReference>
<dbReference type="OrthoDB" id="1921953at2759"/>
<dbReference type="PANTHER" id="PTHR13322:SF2">
    <property type="entry name" value="INTEGRATOR COMPLEX SUBUNIT 7"/>
    <property type="match status" value="1"/>
</dbReference>
<dbReference type="InterPro" id="IPR033060">
    <property type="entry name" value="INTS7"/>
</dbReference>
<dbReference type="Gramene" id="OE9A090692T3">
    <property type="protein sequence ID" value="OE9A090692C3"/>
    <property type="gene ID" value="OE9A090692"/>
</dbReference>
<sequence length="1167" mass="130831">MDKIPAACAMDWSIELDKSLRSKKPGKSIEAIKDIGSRLEWWNRDSKLTAAEYKIFSLIPGEDKLFLNAIFLRLADAFRLGDKNIKSCIVNIFLSLRRKRRRSAVKDDDCRILSKSKLENYMELLRRVKVVFDTGDVDQRSMALILFGCWADFAKDIADIRYIVLSSLVSADAHEVKASLFAAGCLSELSDDFANVFLEILTRMVTSLEIPRAVRLAGVRAFAKLWCPLSLADKAYKTGLKLLKGSLEDDFSAVMLISLSKIASKWTLLISVQIELLTSFVSEERSLDFLATTLRCLNFTLAKGVCDFPSAMDVVHKLLIIMSGSEISEALQLEALEILHKILLYGSSTIPCMEMLEIFPSLLTIVENMVRSSSRSNRVLAFRILADLSGKILRRADIVPSEIGCTLASQVISFVLDWISLMVRLEMDAHKPDLEMELEVKSFLNLLVNLGENHSYLCCLVLNKICIFIDNLIKELDRVVRIEKTDLPGHDGTEFVKGSKTFFISKVMLYVSKVVVVCIQNLDETDAGTSQVFSGLKNQIEHVCQCTSFDNYIHTIYWHLLHFCTIHSCICSEKQELMSLDKTITLSSVDSVIQLDILTLDCAKMMLGGKSYWSSYKAGKLAVYQGAWSTAAFIFEHIHTMVQSTACSRWLKSLAQFSHSEKQIQSFFIPERDSSNLNHSTVKGDPFLPSEPDGGKREGTFWKINQCNSIENLIRACSSLCSAEETLGDSGMGILFGFQRWFLSLRAKLLATVVDIMKLLNTISLVQYSSSPSGKGEGTDPVSGLSFLQRLSSLVDSFTEVSRRMNKLTREFDLFVASFIGMDRQSVIIVSALALSCSLMAFSAGFVYLIPNLQYSENFRTSNSEYLEESFHAMLLEDVVGRLRQIDGSTRNSILFLMKSFGKSKSCFSPQLRNQISESYETRVMLKLCDYAIMRIVALQNEAGQIQGGEGMSQTINDGSQLLLNIISQCILMPFRTPKHFFKVRPSVTSELFMMNEDGKHVDRVSVFSGSPISLTLCLQLRNMPAGQPFRLTKLLCILSCRSSSQMKTETGENKGEKHLGSQDGGIDDLLDLNEQLVGYVTGSTRRCRMHHRDNTGDFMVNQYVHFELNTRGQGFSTCLFDVSSFPLGSYRIKWHSCCIDSEGSYWSLLPLNADPVITIQDCKSGS</sequence>
<evidence type="ECO:0000259" key="3">
    <source>
        <dbReference type="Pfam" id="PF22966"/>
    </source>
</evidence>
<keyword evidence="2" id="KW-0812">Transmembrane</keyword>